<dbReference type="InterPro" id="IPR017853">
    <property type="entry name" value="GH"/>
</dbReference>
<dbReference type="InterPro" id="IPR029018">
    <property type="entry name" value="Hex-like_dom2"/>
</dbReference>
<organism evidence="10 11">
    <name type="scientific">Tritrichomonas foetus</name>
    <dbReference type="NCBI Taxonomy" id="1144522"/>
    <lineage>
        <taxon>Eukaryota</taxon>
        <taxon>Metamonada</taxon>
        <taxon>Parabasalia</taxon>
        <taxon>Tritrichomonadida</taxon>
        <taxon>Tritrichomonadidae</taxon>
        <taxon>Tritrichomonas</taxon>
    </lineage>
</organism>
<evidence type="ECO:0000313" key="10">
    <source>
        <dbReference type="EMBL" id="OHS96159.1"/>
    </source>
</evidence>
<gene>
    <name evidence="10" type="primary">exo</name>
    <name evidence="10" type="ORF">TRFO_10059</name>
</gene>
<accession>A0A1J4JD14</accession>
<dbReference type="PANTHER" id="PTHR22600">
    <property type="entry name" value="BETA-HEXOSAMINIDASE"/>
    <property type="match status" value="1"/>
</dbReference>
<dbReference type="CDD" id="cd06563">
    <property type="entry name" value="GH20_chitobiase-like"/>
    <property type="match status" value="1"/>
</dbReference>
<feature type="active site" description="Proton donor" evidence="6">
    <location>
        <position position="323"/>
    </location>
</feature>
<dbReference type="InterPro" id="IPR015882">
    <property type="entry name" value="HEX_bac_N"/>
</dbReference>
<keyword evidence="11" id="KW-1185">Reference proteome</keyword>
<evidence type="ECO:0000256" key="4">
    <source>
        <dbReference type="ARBA" id="ARBA00022801"/>
    </source>
</evidence>
<reference evidence="10" key="1">
    <citation type="submission" date="2016-10" db="EMBL/GenBank/DDBJ databases">
        <authorList>
            <person name="Benchimol M."/>
            <person name="Almeida L.G."/>
            <person name="Vasconcelos A.T."/>
            <person name="Perreira-Neves A."/>
            <person name="Rosa I.A."/>
            <person name="Tasca T."/>
            <person name="Bogo M.R."/>
            <person name="de Souza W."/>
        </authorList>
    </citation>
    <scope>NUCLEOTIDE SEQUENCE [LARGE SCALE GENOMIC DNA]</scope>
    <source>
        <strain evidence="10">K</strain>
    </source>
</reference>
<name>A0A1J4JD14_9EUKA</name>
<evidence type="ECO:0000256" key="6">
    <source>
        <dbReference type="PIRSR" id="PIRSR625705-1"/>
    </source>
</evidence>
<comment type="similarity">
    <text evidence="2">Belongs to the glycosyl hydrolase 20 family.</text>
</comment>
<dbReference type="PRINTS" id="PR00738">
    <property type="entry name" value="GLHYDRLASE20"/>
</dbReference>
<dbReference type="GO" id="GO:0004563">
    <property type="term" value="F:beta-N-acetylhexosaminidase activity"/>
    <property type="evidence" value="ECO:0007669"/>
    <property type="project" value="UniProtKB-EC"/>
</dbReference>
<dbReference type="Proteomes" id="UP000179807">
    <property type="component" value="Unassembled WGS sequence"/>
</dbReference>
<dbReference type="OrthoDB" id="428480at2759"/>
<evidence type="ECO:0000256" key="5">
    <source>
        <dbReference type="ARBA" id="ARBA00023295"/>
    </source>
</evidence>
<dbReference type="VEuPathDB" id="TrichDB:TRFO_10059"/>
<dbReference type="Pfam" id="PF02838">
    <property type="entry name" value="Glyco_hydro_20b"/>
    <property type="match status" value="1"/>
</dbReference>
<dbReference type="SUPFAM" id="SSF55545">
    <property type="entry name" value="beta-N-acetylhexosaminidase-like domain"/>
    <property type="match status" value="1"/>
</dbReference>
<dbReference type="Gene3D" id="3.20.20.80">
    <property type="entry name" value="Glycosidases"/>
    <property type="match status" value="1"/>
</dbReference>
<sequence length="638" mass="72248">MIFCLLAFALSTEVNIVPRPNEVSVLEGQTWTLQAGMQIGYDASIEGAKDLAQFISDSLYTPTGIRLAITETQPKLGIYLGKDTTGSNEYHLSMDANLVTVLANTRQFLFYGFQTLLQLLPAKVYADSLQSGVEWTAQCVVVHDSPRFEWRGIMLDPCRHFFDVDVIKTIINGMSHFKFNILHFHMTEDQAWRLELEKFPNLTIYGAIRDASPKHWDGWVLDGIPYGPYFFTADDIKEILKYANDRSITVIPEIEMPGHALACLSGFPQYSCTGGPFKPRCYWGVEPDIFCAGNDDTIKFLESLIDEVIAMFPGTMLHLGGDECPRTRWETCPKCQQRMKDEGLKNTDELQTWFTRHFCNYLETKGRRLIGWDEILSGDLPFPESAIVMSWRGTAGGEKAVKLGHDVVMTPDGYCYYDYCQFAANDKFEYIGGLVTIRTTYFYNPTQGIDEENKHHIIGVQCNCWSEYTWEQEDLQYKIFPRSLAMASTGWCQHEDKDWARFVRDYAVKGHDQLVAMGLNEAGVQYGTQAYWSKGEFQADKWLSVTFPVDNALNSNGDKEAVFVHTSGSQLRIRNVKLLFNDAVVSEDNHEGVAAEVPTNNIYSFSTSETPGEKITISAEVKCEGGDDCEGRVFLFHK</sequence>
<keyword evidence="7" id="KW-0732">Signal</keyword>
<protein>
    <recommendedName>
        <fullName evidence="3">beta-N-acetylhexosaminidase</fullName>
        <ecNumber evidence="3">3.2.1.52</ecNumber>
    </recommendedName>
</protein>
<dbReference type="SUPFAM" id="SSF51445">
    <property type="entry name" value="(Trans)glycosidases"/>
    <property type="match status" value="1"/>
</dbReference>
<keyword evidence="4" id="KW-0378">Hydrolase</keyword>
<feature type="signal peptide" evidence="7">
    <location>
        <begin position="1"/>
        <end position="16"/>
    </location>
</feature>
<dbReference type="AlphaFoldDB" id="A0A1J4JD14"/>
<dbReference type="GO" id="GO:0030203">
    <property type="term" value="P:glycosaminoglycan metabolic process"/>
    <property type="evidence" value="ECO:0007669"/>
    <property type="project" value="TreeGrafter"/>
</dbReference>
<dbReference type="GeneID" id="94829923"/>
<dbReference type="Pfam" id="PF00728">
    <property type="entry name" value="Glyco_hydro_20"/>
    <property type="match status" value="1"/>
</dbReference>
<evidence type="ECO:0000256" key="1">
    <source>
        <dbReference type="ARBA" id="ARBA00001231"/>
    </source>
</evidence>
<dbReference type="GO" id="GO:0016020">
    <property type="term" value="C:membrane"/>
    <property type="evidence" value="ECO:0007669"/>
    <property type="project" value="TreeGrafter"/>
</dbReference>
<dbReference type="PANTHER" id="PTHR22600:SF57">
    <property type="entry name" value="BETA-N-ACETYLHEXOSAMINIDASE"/>
    <property type="match status" value="1"/>
</dbReference>
<dbReference type="GO" id="GO:0005975">
    <property type="term" value="P:carbohydrate metabolic process"/>
    <property type="evidence" value="ECO:0007669"/>
    <property type="project" value="InterPro"/>
</dbReference>
<keyword evidence="5" id="KW-0326">Glycosidase</keyword>
<dbReference type="Gene3D" id="3.30.379.10">
    <property type="entry name" value="Chitobiase/beta-hexosaminidase domain 2-like"/>
    <property type="match status" value="1"/>
</dbReference>
<proteinExistence type="inferred from homology"/>
<dbReference type="EC" id="3.2.1.52" evidence="3"/>
<evidence type="ECO:0000256" key="2">
    <source>
        <dbReference type="ARBA" id="ARBA00006285"/>
    </source>
</evidence>
<dbReference type="InterPro" id="IPR025705">
    <property type="entry name" value="Beta_hexosaminidase_sua/sub"/>
</dbReference>
<feature type="domain" description="Glycoside hydrolase family 20 catalytic" evidence="8">
    <location>
        <begin position="148"/>
        <end position="493"/>
    </location>
</feature>
<comment type="caution">
    <text evidence="10">The sequence shown here is derived from an EMBL/GenBank/DDBJ whole genome shotgun (WGS) entry which is preliminary data.</text>
</comment>
<evidence type="ECO:0000256" key="7">
    <source>
        <dbReference type="SAM" id="SignalP"/>
    </source>
</evidence>
<feature type="domain" description="Beta-hexosaminidase bacterial type N-terminal" evidence="9">
    <location>
        <begin position="14"/>
        <end position="144"/>
    </location>
</feature>
<feature type="chain" id="PRO_5013176150" description="beta-N-acetylhexosaminidase" evidence="7">
    <location>
        <begin position="17"/>
        <end position="638"/>
    </location>
</feature>
<evidence type="ECO:0000259" key="9">
    <source>
        <dbReference type="Pfam" id="PF02838"/>
    </source>
</evidence>
<evidence type="ECO:0000313" key="11">
    <source>
        <dbReference type="Proteomes" id="UP000179807"/>
    </source>
</evidence>
<comment type="catalytic activity">
    <reaction evidence="1">
        <text>Hydrolysis of terminal non-reducing N-acetyl-D-hexosamine residues in N-acetyl-beta-D-hexosaminides.</text>
        <dbReference type="EC" id="3.2.1.52"/>
    </reaction>
</comment>
<dbReference type="RefSeq" id="XP_068349296.1">
    <property type="nucleotide sequence ID" value="XM_068495219.1"/>
</dbReference>
<dbReference type="InterPro" id="IPR015883">
    <property type="entry name" value="Glyco_hydro_20_cat"/>
</dbReference>
<evidence type="ECO:0000259" key="8">
    <source>
        <dbReference type="Pfam" id="PF00728"/>
    </source>
</evidence>
<evidence type="ECO:0000256" key="3">
    <source>
        <dbReference type="ARBA" id="ARBA00012663"/>
    </source>
</evidence>
<dbReference type="EMBL" id="MLAK01001193">
    <property type="protein sequence ID" value="OHS96159.1"/>
    <property type="molecule type" value="Genomic_DNA"/>
</dbReference>